<proteinExistence type="predicted"/>
<dbReference type="GO" id="GO:0003700">
    <property type="term" value="F:DNA-binding transcription factor activity"/>
    <property type="evidence" value="ECO:0007669"/>
    <property type="project" value="InterPro"/>
</dbReference>
<sequence length="273" mass="31061">MDKNTHKSDYIGNRFTVPAEWDTVFTHFYYGENTGKTDITKILLPDFKPLLVFNFGSPMQIVGETEHVITDVAVTSPLKRVVQYSMSPGSVLLVANFKDDAFYRFFGTAMPAGHLFMHPDKLIDSKCFSLLHGQLKSFAEPEAKINYLLNYAKAFIADSTGLFDDAPEDDYFNPIKVIAQKSGLSERSIQLQYKKQLGYSAKELTRFARFQKVLSSPALHLPKGDKVNWFDVIEAFGYYDQSHLIADFKYYIGLSPLNYIRLQQEFCNPPALS</sequence>
<name>A0A552V470_9FLAO</name>
<gene>
    <name evidence="2" type="ORF">FMM05_08045</name>
</gene>
<evidence type="ECO:0000259" key="1">
    <source>
        <dbReference type="PROSITE" id="PS01124"/>
    </source>
</evidence>
<accession>A0A552V470</accession>
<dbReference type="Gene3D" id="1.10.10.60">
    <property type="entry name" value="Homeodomain-like"/>
    <property type="match status" value="1"/>
</dbReference>
<dbReference type="Pfam" id="PF00165">
    <property type="entry name" value="HTH_AraC"/>
    <property type="match status" value="1"/>
</dbReference>
<dbReference type="GO" id="GO:0043565">
    <property type="term" value="F:sequence-specific DNA binding"/>
    <property type="evidence" value="ECO:0007669"/>
    <property type="project" value="InterPro"/>
</dbReference>
<organism evidence="2 3">
    <name type="scientific">Flavobacterium zepuense</name>
    <dbReference type="NCBI Taxonomy" id="2593302"/>
    <lineage>
        <taxon>Bacteria</taxon>
        <taxon>Pseudomonadati</taxon>
        <taxon>Bacteroidota</taxon>
        <taxon>Flavobacteriia</taxon>
        <taxon>Flavobacteriales</taxon>
        <taxon>Flavobacteriaceae</taxon>
        <taxon>Flavobacterium</taxon>
    </lineage>
</organism>
<comment type="caution">
    <text evidence="2">The sequence shown here is derived from an EMBL/GenBank/DDBJ whole genome shotgun (WGS) entry which is preliminary data.</text>
</comment>
<dbReference type="SMART" id="SM00342">
    <property type="entry name" value="HTH_ARAC"/>
    <property type="match status" value="1"/>
</dbReference>
<feature type="domain" description="HTH araC/xylS-type" evidence="1">
    <location>
        <begin position="175"/>
        <end position="262"/>
    </location>
</feature>
<keyword evidence="3" id="KW-1185">Reference proteome</keyword>
<dbReference type="AlphaFoldDB" id="A0A552V470"/>
<dbReference type="RefSeq" id="WP_143372829.1">
    <property type="nucleotide sequence ID" value="NZ_VJVZ01000004.1"/>
</dbReference>
<dbReference type="Proteomes" id="UP000320643">
    <property type="component" value="Unassembled WGS sequence"/>
</dbReference>
<dbReference type="OrthoDB" id="635259at2"/>
<dbReference type="EMBL" id="VJVZ01000004">
    <property type="protein sequence ID" value="TRW25248.1"/>
    <property type="molecule type" value="Genomic_DNA"/>
</dbReference>
<dbReference type="InterPro" id="IPR018060">
    <property type="entry name" value="HTH_AraC"/>
</dbReference>
<dbReference type="PROSITE" id="PS01124">
    <property type="entry name" value="HTH_ARAC_FAMILY_2"/>
    <property type="match status" value="1"/>
</dbReference>
<reference evidence="2 3" key="1">
    <citation type="submission" date="2019-07" db="EMBL/GenBank/DDBJ databases">
        <title>Flavobacterium sp. nov., isolated from glacier ice.</title>
        <authorList>
            <person name="Liu Q."/>
            <person name="Xin Y.-H."/>
        </authorList>
    </citation>
    <scope>NUCLEOTIDE SEQUENCE [LARGE SCALE GENOMIC DNA]</scope>
    <source>
        <strain evidence="2 3">ZT4R6</strain>
    </source>
</reference>
<evidence type="ECO:0000313" key="2">
    <source>
        <dbReference type="EMBL" id="TRW25248.1"/>
    </source>
</evidence>
<protein>
    <submittedName>
        <fullName evidence="2">Helix-turn-helix transcriptional regulator</fullName>
    </submittedName>
</protein>
<evidence type="ECO:0000313" key="3">
    <source>
        <dbReference type="Proteomes" id="UP000320643"/>
    </source>
</evidence>